<reference evidence="2" key="1">
    <citation type="journal article" date="2019" name="Int. J. Syst. Evol. Microbiol.">
        <title>The Global Catalogue of Microorganisms (GCM) 10K type strain sequencing project: providing services to taxonomists for standard genome sequencing and annotation.</title>
        <authorList>
            <consortium name="The Broad Institute Genomics Platform"/>
            <consortium name="The Broad Institute Genome Sequencing Center for Infectious Disease"/>
            <person name="Wu L."/>
            <person name="Ma J."/>
        </authorList>
    </citation>
    <scope>NUCLEOTIDE SEQUENCE [LARGE SCALE GENOMIC DNA]</scope>
    <source>
        <strain evidence="2">CCUG 62974</strain>
    </source>
</reference>
<name>A0ABW3DX83_9ACTN</name>
<comment type="caution">
    <text evidence="1">The sequence shown here is derived from an EMBL/GenBank/DDBJ whole genome shotgun (WGS) entry which is preliminary data.</text>
</comment>
<protein>
    <submittedName>
        <fullName evidence="1">Serine/threonine-protein phosphatase</fullName>
    </submittedName>
</protein>
<feature type="non-terminal residue" evidence="1">
    <location>
        <position position="40"/>
    </location>
</feature>
<keyword evidence="2" id="KW-1185">Reference proteome</keyword>
<dbReference type="Proteomes" id="UP001597024">
    <property type="component" value="Unassembled WGS sequence"/>
</dbReference>
<dbReference type="EMBL" id="JBHTHX010000894">
    <property type="protein sequence ID" value="MFD0887330.1"/>
    <property type="molecule type" value="Genomic_DNA"/>
</dbReference>
<dbReference type="SUPFAM" id="SSF81606">
    <property type="entry name" value="PP2C-like"/>
    <property type="match status" value="1"/>
</dbReference>
<dbReference type="InterPro" id="IPR036457">
    <property type="entry name" value="PPM-type-like_dom_sf"/>
</dbReference>
<evidence type="ECO:0000313" key="2">
    <source>
        <dbReference type="Proteomes" id="UP001597024"/>
    </source>
</evidence>
<gene>
    <name evidence="1" type="ORF">ACFQ08_22535</name>
</gene>
<accession>A0ABW3DX83</accession>
<dbReference type="Gene3D" id="3.60.40.10">
    <property type="entry name" value="PPM-type phosphatase domain"/>
    <property type="match status" value="1"/>
</dbReference>
<sequence length="40" mass="4049">MITLRYAAGSDVGRVRQGNEDAGYAGARLLAVADGMGGHA</sequence>
<evidence type="ECO:0000313" key="1">
    <source>
        <dbReference type="EMBL" id="MFD0887330.1"/>
    </source>
</evidence>
<proteinExistence type="predicted"/>
<organism evidence="1 2">
    <name type="scientific">Streptosporangium algeriense</name>
    <dbReference type="NCBI Taxonomy" id="1682748"/>
    <lineage>
        <taxon>Bacteria</taxon>
        <taxon>Bacillati</taxon>
        <taxon>Actinomycetota</taxon>
        <taxon>Actinomycetes</taxon>
        <taxon>Streptosporangiales</taxon>
        <taxon>Streptosporangiaceae</taxon>
        <taxon>Streptosporangium</taxon>
    </lineage>
</organism>